<keyword evidence="5" id="KW-1185">Reference proteome</keyword>
<evidence type="ECO:0000256" key="2">
    <source>
        <dbReference type="ARBA" id="ARBA00023157"/>
    </source>
</evidence>
<sequence length="135" mass="15645">MLPPNLSGGPMNLGDPDDKTLRKAEIEILIPKKLLEKAKKEKCAEEVKAFSDCCSANGIMMTFRCKPQCNTLTKCLEKWCYDEELKNQAKEEYLKERSEYRRTGVRKKFEREPKKPKVDYLAVLGLRKPNSENQM</sequence>
<dbReference type="InterPro" id="IPR013892">
    <property type="entry name" value="Cyt_c_biogenesis_Cmc1-like"/>
</dbReference>
<evidence type="ECO:0000313" key="5">
    <source>
        <dbReference type="Proteomes" id="UP001054945"/>
    </source>
</evidence>
<dbReference type="EMBL" id="BPLR01002432">
    <property type="protein sequence ID" value="GIX73615.1"/>
    <property type="molecule type" value="Genomic_DNA"/>
</dbReference>
<keyword evidence="2" id="KW-1015">Disulfide bond</keyword>
<protein>
    <recommendedName>
        <fullName evidence="3">COX assembly mitochondrial protein</fullName>
    </recommendedName>
</protein>
<comment type="subcellular location">
    <subcellularLocation>
        <location evidence="3">Mitochondrion</location>
    </subcellularLocation>
</comment>
<keyword evidence="3" id="KW-0496">Mitochondrion</keyword>
<evidence type="ECO:0000256" key="1">
    <source>
        <dbReference type="ARBA" id="ARBA00007347"/>
    </source>
</evidence>
<name>A0AAV4MMP9_CAEEX</name>
<evidence type="ECO:0000256" key="3">
    <source>
        <dbReference type="RuleBase" id="RU364104"/>
    </source>
</evidence>
<gene>
    <name evidence="4" type="primary">CMC1_0</name>
    <name evidence="4" type="ORF">CEXT_399001</name>
</gene>
<dbReference type="AlphaFoldDB" id="A0AAV4MMP9"/>
<comment type="similarity">
    <text evidence="1 3">Belongs to the CMC family.</text>
</comment>
<evidence type="ECO:0000313" key="4">
    <source>
        <dbReference type="EMBL" id="GIX73615.1"/>
    </source>
</evidence>
<accession>A0AAV4MMP9</accession>
<comment type="caution">
    <text evidence="4">The sequence shown here is derived from an EMBL/GenBank/DDBJ whole genome shotgun (WGS) entry which is preliminary data.</text>
</comment>
<proteinExistence type="inferred from homology"/>
<reference evidence="4 5" key="1">
    <citation type="submission" date="2021-06" db="EMBL/GenBank/DDBJ databases">
        <title>Caerostris extrusa draft genome.</title>
        <authorList>
            <person name="Kono N."/>
            <person name="Arakawa K."/>
        </authorList>
    </citation>
    <scope>NUCLEOTIDE SEQUENCE [LARGE SCALE GENOMIC DNA]</scope>
</reference>
<organism evidence="4 5">
    <name type="scientific">Caerostris extrusa</name>
    <name type="common">Bark spider</name>
    <name type="synonym">Caerostris bankana</name>
    <dbReference type="NCBI Taxonomy" id="172846"/>
    <lineage>
        <taxon>Eukaryota</taxon>
        <taxon>Metazoa</taxon>
        <taxon>Ecdysozoa</taxon>
        <taxon>Arthropoda</taxon>
        <taxon>Chelicerata</taxon>
        <taxon>Arachnida</taxon>
        <taxon>Araneae</taxon>
        <taxon>Araneomorphae</taxon>
        <taxon>Entelegynae</taxon>
        <taxon>Araneoidea</taxon>
        <taxon>Araneidae</taxon>
        <taxon>Caerostris</taxon>
    </lineage>
</organism>
<dbReference type="Pfam" id="PF08583">
    <property type="entry name" value="Cmc1"/>
    <property type="match status" value="1"/>
</dbReference>
<dbReference type="Proteomes" id="UP001054945">
    <property type="component" value="Unassembled WGS sequence"/>
</dbReference>
<dbReference type="GO" id="GO:0005739">
    <property type="term" value="C:mitochondrion"/>
    <property type="evidence" value="ECO:0007669"/>
    <property type="project" value="UniProtKB-SubCell"/>
</dbReference>